<dbReference type="GO" id="GO:0005524">
    <property type="term" value="F:ATP binding"/>
    <property type="evidence" value="ECO:0007669"/>
    <property type="project" value="UniProtKB-UniRule"/>
</dbReference>
<dbReference type="InterPro" id="IPR019805">
    <property type="entry name" value="Heat_shock_protein_90_CS"/>
</dbReference>
<dbReference type="EMBL" id="MTBP01000001">
    <property type="protein sequence ID" value="POM26763.1"/>
    <property type="molecule type" value="Genomic_DNA"/>
</dbReference>
<feature type="binding site" evidence="11">
    <location>
        <position position="98"/>
    </location>
    <ligand>
        <name>ATP</name>
        <dbReference type="ChEBI" id="CHEBI:30616"/>
    </ligand>
</feature>
<comment type="caution">
    <text evidence="10">Lacks conserved residue(s) required for the propagation of feature annotation.</text>
</comment>
<evidence type="ECO:0000256" key="3">
    <source>
        <dbReference type="ARBA" id="ARBA00022490"/>
    </source>
</evidence>
<gene>
    <name evidence="13" type="primary">htpG_1</name>
    <name evidence="10" type="synonym">htpG</name>
    <name evidence="13" type="ORF">BTM25_11700</name>
</gene>
<feature type="binding site" evidence="11">
    <location>
        <position position="90"/>
    </location>
    <ligand>
        <name>ATP</name>
        <dbReference type="ChEBI" id="CHEBI:30616"/>
    </ligand>
</feature>
<comment type="caution">
    <text evidence="13">The sequence shown here is derived from an EMBL/GenBank/DDBJ whole genome shotgun (WGS) entry which is preliminary data.</text>
</comment>
<reference evidence="13 14" key="1">
    <citation type="journal article" date="2017" name="Chemistry">
        <title>Isolation, Biosynthesis and Chemical Modifications of Rubterolones A-F: Rare Tropolone Alkaloids from Actinomadura sp. 5-2.</title>
        <authorList>
            <person name="Guo H."/>
            <person name="Benndorf R."/>
            <person name="Leichnitz D."/>
            <person name="Klassen J.L."/>
            <person name="Vollmers J."/>
            <person name="Gorls H."/>
            <person name="Steinacker M."/>
            <person name="Weigel C."/>
            <person name="Dahse H.M."/>
            <person name="Kaster A.K."/>
            <person name="de Beer Z.W."/>
            <person name="Poulsen M."/>
            <person name="Beemelmanns C."/>
        </authorList>
    </citation>
    <scope>NUCLEOTIDE SEQUENCE [LARGE SCALE GENOMIC DNA]</scope>
    <source>
        <strain evidence="13 14">5-2</strain>
    </source>
</reference>
<keyword evidence="4 10" id="KW-0547">Nucleotide-binding</keyword>
<feature type="binding site" evidence="11">
    <location>
        <begin position="127"/>
        <end position="132"/>
    </location>
    <ligand>
        <name>ATP</name>
        <dbReference type="ChEBI" id="CHEBI:30616"/>
    </ligand>
</feature>
<organism evidence="13 14">
    <name type="scientific">Actinomadura rubteroloni</name>
    <dbReference type="NCBI Taxonomy" id="1926885"/>
    <lineage>
        <taxon>Bacteria</taxon>
        <taxon>Bacillati</taxon>
        <taxon>Actinomycetota</taxon>
        <taxon>Actinomycetes</taxon>
        <taxon>Streptosporangiales</taxon>
        <taxon>Thermomonosporaceae</taxon>
        <taxon>Actinomadura</taxon>
    </lineage>
</organism>
<dbReference type="GO" id="GO:0051082">
    <property type="term" value="F:unfolded protein binding"/>
    <property type="evidence" value="ECO:0007669"/>
    <property type="project" value="UniProtKB-UniRule"/>
</dbReference>
<dbReference type="GO" id="GO:0005737">
    <property type="term" value="C:cytoplasm"/>
    <property type="evidence" value="ECO:0007669"/>
    <property type="project" value="UniProtKB-SubCell"/>
</dbReference>
<dbReference type="InterPro" id="IPR020575">
    <property type="entry name" value="Hsp90_N"/>
</dbReference>
<dbReference type="SUPFAM" id="SSF110942">
    <property type="entry name" value="HSP90 C-terminal domain"/>
    <property type="match status" value="1"/>
</dbReference>
<evidence type="ECO:0000256" key="6">
    <source>
        <dbReference type="ARBA" id="ARBA00023016"/>
    </source>
</evidence>
<feature type="binding site" evidence="11">
    <location>
        <position position="37"/>
    </location>
    <ligand>
        <name>ATP</name>
        <dbReference type="ChEBI" id="CHEBI:30616"/>
    </ligand>
</feature>
<dbReference type="PANTHER" id="PTHR11528">
    <property type="entry name" value="HEAT SHOCK PROTEIN 90 FAMILY MEMBER"/>
    <property type="match status" value="1"/>
</dbReference>
<sequence length="627" mass="69102">MSSPVGGETFRFQAEAAQILDLMAHSLYSNKEIFLRELISNASDAIDRLRIERFSRPETVADEPEDAPGIRVAFDKDAGTITISDNGIGMSRQEVIDNIGTIARSGTGEFLRAMSGDQRADTALIGQFGVGFYAAFIVADRVVLTTRRAGLGPDAGVRWSSDGKGEYTLAAVERAERGTTIVLHLRDGEDDLLNEHRLRTIVQRYSDHISLPIAIGDDDAPVNRASALWARPRSELAESDYHEYYRHLTGDYADPLAYLHAKVEGRYEYTLLLFVPSQAPFDLWIPQATHGVKLHVQRVFILEDTGQLMPRHLRFVRGIIDSSDLPLNVSREILQGSRAVEHIRSSAVRKVLALLKDMAKDDPEKYAVFWKQFGAVLKEGVADDPAHREDLAELLRFTSTRSATQDADVSLADYVARMKDGQDKIYYLLAPNPSAAASSPHLEAFRAKDIEVLLLGDAVDNFVVTGLPPEYRGKRLQSVAQGAPDFGALEDATEKEAAEKAGSDYADLIGRLKEHLAGRAWDVRVTSRLTTSPACVVANEADTDFTLARRMRGTGLPNQPVLEINPRHPLVERLNRGQDDPRLADWANVLFDQAVLTAGARLEEPGAFVARLNDLLIALTGETPASN</sequence>
<evidence type="ECO:0000256" key="4">
    <source>
        <dbReference type="ARBA" id="ARBA00022741"/>
    </source>
</evidence>
<evidence type="ECO:0000256" key="10">
    <source>
        <dbReference type="HAMAP-Rule" id="MF_00505"/>
    </source>
</evidence>
<evidence type="ECO:0000313" key="14">
    <source>
        <dbReference type="Proteomes" id="UP000242367"/>
    </source>
</evidence>
<feature type="binding site" evidence="11">
    <location>
        <position position="41"/>
    </location>
    <ligand>
        <name>ATP</name>
        <dbReference type="ChEBI" id="CHEBI:30616"/>
    </ligand>
</feature>
<dbReference type="RefSeq" id="WP_103561683.1">
    <property type="nucleotide sequence ID" value="NZ_MTBP01000001.1"/>
</dbReference>
<dbReference type="PRINTS" id="PR00775">
    <property type="entry name" value="HEATSHOCK90"/>
</dbReference>
<feature type="binding site" evidence="11">
    <location>
        <begin position="105"/>
        <end position="106"/>
    </location>
    <ligand>
        <name>ATP</name>
        <dbReference type="ChEBI" id="CHEBI:30616"/>
    </ligand>
</feature>
<feature type="region of interest" description="A; substrate-binding" evidence="10">
    <location>
        <begin position="1"/>
        <end position="331"/>
    </location>
</feature>
<evidence type="ECO:0000256" key="7">
    <source>
        <dbReference type="ARBA" id="ARBA00023186"/>
    </source>
</evidence>
<comment type="function">
    <text evidence="8 10">Molecular chaperone. Has ATPase activity.</text>
</comment>
<dbReference type="PROSITE" id="PS00298">
    <property type="entry name" value="HSP90"/>
    <property type="match status" value="1"/>
</dbReference>
<protein>
    <recommendedName>
        <fullName evidence="9 10">Chaperone protein HtpG</fullName>
    </recommendedName>
    <alternativeName>
        <fullName evidence="10">Heat shock protein HtpG</fullName>
    </alternativeName>
    <alternativeName>
        <fullName evidence="10">High temperature protein G</fullName>
    </alternativeName>
</protein>
<dbReference type="HAMAP" id="MF_00505">
    <property type="entry name" value="HSP90"/>
    <property type="match status" value="1"/>
</dbReference>
<dbReference type="Gene3D" id="3.30.230.80">
    <property type="match status" value="1"/>
</dbReference>
<feature type="binding site" evidence="11">
    <location>
        <position position="85"/>
    </location>
    <ligand>
        <name>ATP</name>
        <dbReference type="ChEBI" id="CHEBI:30616"/>
    </ligand>
</feature>
<evidence type="ECO:0000256" key="9">
    <source>
        <dbReference type="ARBA" id="ARBA00070675"/>
    </source>
</evidence>
<feature type="domain" description="Histidine kinase/HSP90-like ATPase" evidence="12">
    <location>
        <begin position="30"/>
        <end position="189"/>
    </location>
</feature>
<dbReference type="InterPro" id="IPR001404">
    <property type="entry name" value="Hsp90_fam"/>
</dbReference>
<dbReference type="NCBIfam" id="NF003555">
    <property type="entry name" value="PRK05218.1"/>
    <property type="match status" value="1"/>
</dbReference>
<feature type="region of interest" description="C" evidence="10">
    <location>
        <begin position="550"/>
        <end position="627"/>
    </location>
</feature>
<accession>A0A2P4UNZ8</accession>
<keyword evidence="5 10" id="KW-0067">ATP-binding</keyword>
<evidence type="ECO:0000256" key="5">
    <source>
        <dbReference type="ARBA" id="ARBA00022840"/>
    </source>
</evidence>
<dbReference type="FunFam" id="3.30.230.80:FF:000002">
    <property type="entry name" value="Molecular chaperone HtpG"/>
    <property type="match status" value="1"/>
</dbReference>
<dbReference type="InterPro" id="IPR003594">
    <property type="entry name" value="HATPase_dom"/>
</dbReference>
<evidence type="ECO:0000256" key="8">
    <source>
        <dbReference type="ARBA" id="ARBA00058590"/>
    </source>
</evidence>
<name>A0A2P4UNZ8_9ACTN</name>
<evidence type="ECO:0000313" key="13">
    <source>
        <dbReference type="EMBL" id="POM26763.1"/>
    </source>
</evidence>
<dbReference type="GO" id="GO:0016887">
    <property type="term" value="F:ATP hydrolysis activity"/>
    <property type="evidence" value="ECO:0007669"/>
    <property type="project" value="InterPro"/>
</dbReference>
<dbReference type="Gene3D" id="3.30.565.10">
    <property type="entry name" value="Histidine kinase-like ATPase, C-terminal domain"/>
    <property type="match status" value="1"/>
</dbReference>
<evidence type="ECO:0000256" key="2">
    <source>
        <dbReference type="ARBA" id="ARBA00008239"/>
    </source>
</evidence>
<dbReference type="InterPro" id="IPR036890">
    <property type="entry name" value="HATPase_C_sf"/>
</dbReference>
<dbReference type="SUPFAM" id="SSF54211">
    <property type="entry name" value="Ribosomal protein S5 domain 2-like"/>
    <property type="match status" value="1"/>
</dbReference>
<dbReference type="Pfam" id="PF00183">
    <property type="entry name" value="HSP90"/>
    <property type="match status" value="1"/>
</dbReference>
<dbReference type="AlphaFoldDB" id="A0A2P4UNZ8"/>
<dbReference type="SUPFAM" id="SSF55874">
    <property type="entry name" value="ATPase domain of HSP90 chaperone/DNA topoisomerase II/histidine kinase"/>
    <property type="match status" value="1"/>
</dbReference>
<dbReference type="CDD" id="cd16927">
    <property type="entry name" value="HATPase_Hsp90-like"/>
    <property type="match status" value="1"/>
</dbReference>
<feature type="binding site" evidence="11">
    <location>
        <position position="331"/>
    </location>
    <ligand>
        <name>ATP</name>
        <dbReference type="ChEBI" id="CHEBI:30616"/>
    </ligand>
</feature>
<evidence type="ECO:0000256" key="11">
    <source>
        <dbReference type="PIRSR" id="PIRSR002583-1"/>
    </source>
</evidence>
<keyword evidence="7 10" id="KW-0143">Chaperone</keyword>
<keyword evidence="6 10" id="KW-0346">Stress response</keyword>
<keyword evidence="14" id="KW-1185">Reference proteome</keyword>
<keyword evidence="3 10" id="KW-0963">Cytoplasm</keyword>
<dbReference type="PIRSF" id="PIRSF002583">
    <property type="entry name" value="Hsp90"/>
    <property type="match status" value="1"/>
</dbReference>
<proteinExistence type="inferred from homology"/>
<comment type="similarity">
    <text evidence="2 10">Belongs to the heat shock protein 90 family.</text>
</comment>
<dbReference type="InterPro" id="IPR020568">
    <property type="entry name" value="Ribosomal_Su5_D2-typ_SF"/>
</dbReference>
<dbReference type="GO" id="GO:0140662">
    <property type="term" value="F:ATP-dependent protein folding chaperone"/>
    <property type="evidence" value="ECO:0007669"/>
    <property type="project" value="InterPro"/>
</dbReference>
<dbReference type="Gene3D" id="1.20.120.790">
    <property type="entry name" value="Heat shock protein 90, C-terminal domain"/>
    <property type="match status" value="1"/>
</dbReference>
<dbReference type="InterPro" id="IPR037196">
    <property type="entry name" value="HSP90_C"/>
</dbReference>
<evidence type="ECO:0000256" key="1">
    <source>
        <dbReference type="ARBA" id="ARBA00004496"/>
    </source>
</evidence>
<dbReference type="Gene3D" id="3.40.50.11260">
    <property type="match status" value="1"/>
</dbReference>
<dbReference type="SMART" id="SM00387">
    <property type="entry name" value="HATPase_c"/>
    <property type="match status" value="1"/>
</dbReference>
<feature type="binding site" evidence="11">
    <location>
        <position position="179"/>
    </location>
    <ligand>
        <name>ATP</name>
        <dbReference type="ChEBI" id="CHEBI:30616"/>
    </ligand>
</feature>
<dbReference type="Proteomes" id="UP000242367">
    <property type="component" value="Unassembled WGS sequence"/>
</dbReference>
<comment type="subunit">
    <text evidence="10">Homodimer.</text>
</comment>
<evidence type="ECO:0000259" key="12">
    <source>
        <dbReference type="SMART" id="SM00387"/>
    </source>
</evidence>
<dbReference type="FunFam" id="3.30.565.10:FF:000009">
    <property type="entry name" value="Molecular chaperone HtpG"/>
    <property type="match status" value="1"/>
</dbReference>
<dbReference type="Pfam" id="PF13589">
    <property type="entry name" value="HATPase_c_3"/>
    <property type="match status" value="1"/>
</dbReference>
<comment type="subcellular location">
    <subcellularLocation>
        <location evidence="1 10">Cytoplasm</location>
    </subcellularLocation>
</comment>